<evidence type="ECO:0000313" key="3">
    <source>
        <dbReference type="Proteomes" id="UP000654075"/>
    </source>
</evidence>
<accession>A0A813HXJ1</accession>
<evidence type="ECO:0000256" key="1">
    <source>
        <dbReference type="SAM" id="MobiDB-lite"/>
    </source>
</evidence>
<dbReference type="OrthoDB" id="441296at2759"/>
<dbReference type="Proteomes" id="UP000654075">
    <property type="component" value="Unassembled WGS sequence"/>
</dbReference>
<comment type="caution">
    <text evidence="2">The sequence shown here is derived from an EMBL/GenBank/DDBJ whole genome shotgun (WGS) entry which is preliminary data.</text>
</comment>
<evidence type="ECO:0000313" key="2">
    <source>
        <dbReference type="EMBL" id="CAE8642196.1"/>
    </source>
</evidence>
<name>A0A813HXJ1_POLGL</name>
<gene>
    <name evidence="2" type="ORF">PGLA1383_LOCUS56720</name>
</gene>
<organism evidence="2 3">
    <name type="scientific">Polarella glacialis</name>
    <name type="common">Dinoflagellate</name>
    <dbReference type="NCBI Taxonomy" id="89957"/>
    <lineage>
        <taxon>Eukaryota</taxon>
        <taxon>Sar</taxon>
        <taxon>Alveolata</taxon>
        <taxon>Dinophyceae</taxon>
        <taxon>Suessiales</taxon>
        <taxon>Suessiaceae</taxon>
        <taxon>Polarella</taxon>
    </lineage>
</organism>
<protein>
    <submittedName>
        <fullName evidence="2">Uncharacterized protein</fullName>
    </submittedName>
</protein>
<feature type="region of interest" description="Disordered" evidence="1">
    <location>
        <begin position="241"/>
        <end position="293"/>
    </location>
</feature>
<dbReference type="EMBL" id="CAJNNV010033130">
    <property type="protein sequence ID" value="CAE8642196.1"/>
    <property type="molecule type" value="Genomic_DNA"/>
</dbReference>
<keyword evidence="3" id="KW-1185">Reference proteome</keyword>
<dbReference type="AlphaFoldDB" id="A0A813HXJ1"/>
<proteinExistence type="predicted"/>
<reference evidence="2" key="1">
    <citation type="submission" date="2021-02" db="EMBL/GenBank/DDBJ databases">
        <authorList>
            <person name="Dougan E. K."/>
            <person name="Rhodes N."/>
            <person name="Thang M."/>
            <person name="Chan C."/>
        </authorList>
    </citation>
    <scope>NUCLEOTIDE SEQUENCE</scope>
</reference>
<feature type="compositionally biased region" description="Acidic residues" evidence="1">
    <location>
        <begin position="273"/>
        <end position="293"/>
    </location>
</feature>
<sequence>MGEGPEPGHAAEFNMDRWWLTGEEEEVRSDCLKRFLSRATGVKGVKEAGAATWELLPPNVGTSSCSMALLEFESSVGKASNCTVSCRNQSAFSGTEDFFPPDFCIAGAASDDVAAIRRISEGFVLAAVGGSPYEASEALPRLAQWWWALTKATAYLTTLVVVTTLGGNGEDADYEEEQAFLALQRHMLVKLPAPLLLVARRIGGAGARRRPRLLSGWNISQSQHSQAGEWMQPGSWCWNADEPEWGASESSSSRSKKRREKRGRAKEGVQTVAEEEWEDEEDEEDEEDQETEDQLADAVAEFLGKGSREVQELASHFAPRFNAAVRNNPNTPYSPDKKNDGSFKKWMISRGFVPGEIFDRNKCMVSLPADWKKSKAKGKAGGKGALGGKGGKSKAKAAVEEQAPFNPPFNVGSKQALKLQEEVLKHLRATNECDMGALRAVNDLGKRFNECFFQKSKVNDGSWKRWLASLPGVQVAVDPRVASFHGNKPTIVRLA</sequence>
<feature type="compositionally biased region" description="Basic residues" evidence="1">
    <location>
        <begin position="254"/>
        <end position="264"/>
    </location>
</feature>